<accession>A0A1Y3BKV2</accession>
<proteinExistence type="predicted"/>
<protein>
    <submittedName>
        <fullName evidence="1">Uncharacterized protein</fullName>
    </submittedName>
</protein>
<organism evidence="1 2">
    <name type="scientific">Euroglyphus maynei</name>
    <name type="common">Mayne's house dust mite</name>
    <dbReference type="NCBI Taxonomy" id="6958"/>
    <lineage>
        <taxon>Eukaryota</taxon>
        <taxon>Metazoa</taxon>
        <taxon>Ecdysozoa</taxon>
        <taxon>Arthropoda</taxon>
        <taxon>Chelicerata</taxon>
        <taxon>Arachnida</taxon>
        <taxon>Acari</taxon>
        <taxon>Acariformes</taxon>
        <taxon>Sarcoptiformes</taxon>
        <taxon>Astigmata</taxon>
        <taxon>Psoroptidia</taxon>
        <taxon>Analgoidea</taxon>
        <taxon>Pyroglyphidae</taxon>
        <taxon>Pyroglyphinae</taxon>
        <taxon>Euroglyphus</taxon>
    </lineage>
</organism>
<name>A0A1Y3BKV2_EURMA</name>
<evidence type="ECO:0000313" key="1">
    <source>
        <dbReference type="EMBL" id="OTF81621.1"/>
    </source>
</evidence>
<dbReference type="Proteomes" id="UP000194236">
    <property type="component" value="Unassembled WGS sequence"/>
</dbReference>
<gene>
    <name evidence="1" type="ORF">BLA29_002990</name>
</gene>
<reference evidence="1 2" key="1">
    <citation type="submission" date="2017-03" db="EMBL/GenBank/DDBJ databases">
        <title>Genome Survey of Euroglyphus maynei.</title>
        <authorList>
            <person name="Arlian L.G."/>
            <person name="Morgan M.S."/>
            <person name="Rider S.D."/>
        </authorList>
    </citation>
    <scope>NUCLEOTIDE SEQUENCE [LARGE SCALE GENOMIC DNA]</scope>
    <source>
        <strain evidence="1">Arlian Lab</strain>
        <tissue evidence="1">Whole body</tissue>
    </source>
</reference>
<keyword evidence="2" id="KW-1185">Reference proteome</keyword>
<comment type="caution">
    <text evidence="1">The sequence shown here is derived from an EMBL/GenBank/DDBJ whole genome shotgun (WGS) entry which is preliminary data.</text>
</comment>
<dbReference type="AlphaFoldDB" id="A0A1Y3BKV2"/>
<dbReference type="EMBL" id="MUJZ01012621">
    <property type="protein sequence ID" value="OTF81621.1"/>
    <property type="molecule type" value="Genomic_DNA"/>
</dbReference>
<sequence>MDGDEHDPVSILGVVESGDGCDDPRPLESFNNVCCCCLLLFFDWPIIDVAVKLLFWPCCGVVVVVVGNKVFELGDNNTRVPSGVNDILSCCVCDCNEGTTELIVPAVVVVEFGRDCCCDKNKFEFAGFDTINTVCDCDDGILVVVLDGSTKIVALLSFVCVV</sequence>
<evidence type="ECO:0000313" key="2">
    <source>
        <dbReference type="Proteomes" id="UP000194236"/>
    </source>
</evidence>